<reference evidence="8" key="3">
    <citation type="journal article" date="2021" name="Syst. Appl. Microbiol.">
        <title>Roseomonas hellenica sp. nov., isolated from roots of wild-growing Alkanna tinctoria.</title>
        <authorList>
            <person name="Rat A."/>
            <person name="Naranjo H.D."/>
            <person name="Lebbe L."/>
            <person name="Cnockaert M."/>
            <person name="Krigas N."/>
            <person name="Grigoriadou K."/>
            <person name="Maloupa E."/>
            <person name="Willems A."/>
        </authorList>
    </citation>
    <scope>NUCLEOTIDE SEQUENCE</scope>
    <source>
        <strain evidence="8">LMG 31161</strain>
    </source>
</reference>
<evidence type="ECO:0000313" key="9">
    <source>
        <dbReference type="EMBL" id="NKE16427.1"/>
    </source>
</evidence>
<dbReference type="InterPro" id="IPR016185">
    <property type="entry name" value="PreATP-grasp_dom_sf"/>
</dbReference>
<feature type="compositionally biased region" description="Low complexity" evidence="6">
    <location>
        <begin position="1"/>
        <end position="15"/>
    </location>
</feature>
<protein>
    <submittedName>
        <fullName evidence="8">Glutathionylspermidine synthase family protein</fullName>
    </submittedName>
</protein>
<feature type="compositionally biased region" description="Low complexity" evidence="6">
    <location>
        <begin position="22"/>
        <end position="32"/>
    </location>
</feature>
<dbReference type="GO" id="GO:0046872">
    <property type="term" value="F:metal ion binding"/>
    <property type="evidence" value="ECO:0007669"/>
    <property type="project" value="UniProtKB-KW"/>
</dbReference>
<dbReference type="InterPro" id="IPR005494">
    <property type="entry name" value="GSPS_pre-ATP-grasp-like_dom"/>
</dbReference>
<reference evidence="8" key="1">
    <citation type="submission" date="2020-01" db="EMBL/GenBank/DDBJ databases">
        <authorList>
            <person name="Rat A."/>
        </authorList>
    </citation>
    <scope>NUCLEOTIDE SEQUENCE</scope>
    <source>
        <strain evidence="8">LMG 31161</strain>
    </source>
</reference>
<feature type="domain" description="Glutathionylspermidine synthase pre-ATP-grasp-like" evidence="7">
    <location>
        <begin position="69"/>
        <end position="426"/>
    </location>
</feature>
<keyword evidence="5" id="KW-0460">Magnesium</keyword>
<evidence type="ECO:0000259" key="7">
    <source>
        <dbReference type="Pfam" id="PF03738"/>
    </source>
</evidence>
<dbReference type="EMBL" id="JAAVUP010000001">
    <property type="protein sequence ID" value="NKE16427.1"/>
    <property type="molecule type" value="Genomic_DNA"/>
</dbReference>
<dbReference type="GO" id="GO:0016874">
    <property type="term" value="F:ligase activity"/>
    <property type="evidence" value="ECO:0007669"/>
    <property type="project" value="UniProtKB-KW"/>
</dbReference>
<keyword evidence="4" id="KW-0067">ATP-binding</keyword>
<keyword evidence="10" id="KW-1185">Reference proteome</keyword>
<evidence type="ECO:0000256" key="1">
    <source>
        <dbReference type="ARBA" id="ARBA00022598"/>
    </source>
</evidence>
<evidence type="ECO:0000256" key="4">
    <source>
        <dbReference type="ARBA" id="ARBA00022840"/>
    </source>
</evidence>
<dbReference type="EMBL" id="JAAEDK010000017">
    <property type="protein sequence ID" value="MBR0659426.1"/>
    <property type="molecule type" value="Genomic_DNA"/>
</dbReference>
<evidence type="ECO:0000313" key="11">
    <source>
        <dbReference type="Proteomes" id="UP001138708"/>
    </source>
</evidence>
<dbReference type="AlphaFoldDB" id="A0A9X9WGG6"/>
<feature type="compositionally biased region" description="Basic and acidic residues" evidence="6">
    <location>
        <begin position="55"/>
        <end position="69"/>
    </location>
</feature>
<dbReference type="Proteomes" id="UP000746741">
    <property type="component" value="Unassembled WGS sequence"/>
</dbReference>
<evidence type="ECO:0000256" key="2">
    <source>
        <dbReference type="ARBA" id="ARBA00022723"/>
    </source>
</evidence>
<keyword evidence="2" id="KW-0479">Metal-binding</keyword>
<dbReference type="Proteomes" id="UP001138708">
    <property type="component" value="Unassembled WGS sequence"/>
</dbReference>
<keyword evidence="3" id="KW-0547">Nucleotide-binding</keyword>
<sequence>MAAAAPGSSGAAAAGPTPPEARPWSGRAASAPPRSPPPAGGSAPPRGASPPRGPEGVERRRLDPRPDRRDRARRMGFAFADIEGEAYWDESAYYRFTEDEVDVLEAATGEIERISREAVAYAVANDLNEPLGIPPGAWPIAKRSWERGEPSLYGRIDLRWDGTGAPKLLEYNADTPTALFEAAVVQWEWLQCLDDGHGPDNHDQFNGLHEALIEAWPRLGLPPTVHFCCHAESVEDRGTVDYLRDTAMQAGFDAPFLAMEEIGWNGVDFTDLEERPIEAMFKLYPWDWLLREAFGADIPHARTRWIEPAWRLIPASKAFLSLLWHLYPDHPNLLAAFLEPGRTGKPEIVKPLWGREGSNISAPGIETDGPYADQPRVWQEYAELPVFGGRYPVLGSWIIAGEPRGLGIREDATPVTRDTSRFVPHLFD</sequence>
<dbReference type="Pfam" id="PF03738">
    <property type="entry name" value="GSP_synth"/>
    <property type="match status" value="1"/>
</dbReference>
<dbReference type="GO" id="GO:0005524">
    <property type="term" value="F:ATP binding"/>
    <property type="evidence" value="ECO:0007669"/>
    <property type="project" value="UniProtKB-KW"/>
</dbReference>
<evidence type="ECO:0000256" key="3">
    <source>
        <dbReference type="ARBA" id="ARBA00022741"/>
    </source>
</evidence>
<feature type="region of interest" description="Disordered" evidence="6">
    <location>
        <begin position="1"/>
        <end position="69"/>
    </location>
</feature>
<keyword evidence="1" id="KW-0436">Ligase</keyword>
<evidence type="ECO:0000313" key="10">
    <source>
        <dbReference type="Proteomes" id="UP000746741"/>
    </source>
</evidence>
<dbReference type="Gene3D" id="3.30.1490.330">
    <property type="match status" value="1"/>
</dbReference>
<reference evidence="9 10" key="2">
    <citation type="submission" date="2020-02" db="EMBL/GenBank/DDBJ databases">
        <authorList>
            <person name="Sun Q."/>
            <person name="Inoue M."/>
        </authorList>
    </citation>
    <scope>NUCLEOTIDE SEQUENCE [LARGE SCALE GENOMIC DNA]</scope>
    <source>
        <strain evidence="9 10">KCTC 22478</strain>
    </source>
</reference>
<evidence type="ECO:0000256" key="6">
    <source>
        <dbReference type="SAM" id="MobiDB-lite"/>
    </source>
</evidence>
<dbReference type="SUPFAM" id="SSF52440">
    <property type="entry name" value="PreATP-grasp domain"/>
    <property type="match status" value="1"/>
</dbReference>
<name>A0A9X9WGG6_9PROT</name>
<accession>A0A9X9WGG6</accession>
<evidence type="ECO:0000256" key="5">
    <source>
        <dbReference type="ARBA" id="ARBA00022842"/>
    </source>
</evidence>
<evidence type="ECO:0000313" key="8">
    <source>
        <dbReference type="EMBL" id="MBR0659426.1"/>
    </source>
</evidence>
<proteinExistence type="predicted"/>
<comment type="caution">
    <text evidence="8">The sequence shown here is derived from an EMBL/GenBank/DDBJ whole genome shotgun (WGS) entry which is preliminary data.</text>
</comment>
<organism evidence="8 11">
    <name type="scientific">Neoroseomonas oryzicola</name>
    <dbReference type="NCBI Taxonomy" id="535904"/>
    <lineage>
        <taxon>Bacteria</taxon>
        <taxon>Pseudomonadati</taxon>
        <taxon>Pseudomonadota</taxon>
        <taxon>Alphaproteobacteria</taxon>
        <taxon>Acetobacterales</taxon>
        <taxon>Acetobacteraceae</taxon>
        <taxon>Neoroseomonas</taxon>
    </lineage>
</organism>
<dbReference type="SUPFAM" id="SSF56059">
    <property type="entry name" value="Glutathione synthetase ATP-binding domain-like"/>
    <property type="match status" value="1"/>
</dbReference>
<gene>
    <name evidence="9" type="ORF">GWK15_05695</name>
    <name evidence="8" type="ORF">GXW75_09220</name>
</gene>